<keyword evidence="1" id="KW-0175">Coiled coil</keyword>
<proteinExistence type="predicted"/>
<evidence type="ECO:0000256" key="1">
    <source>
        <dbReference type="SAM" id="Coils"/>
    </source>
</evidence>
<dbReference type="EMBL" id="KF591601">
    <property type="protein sequence ID" value="AGZ17822.1"/>
    <property type="molecule type" value="Genomic_DNA"/>
</dbReference>
<evidence type="ECO:0000313" key="3">
    <source>
        <dbReference type="EMBL" id="AGZ17822.1"/>
    </source>
</evidence>
<accession>A0A0A0P1R2</accession>
<evidence type="ECO:0000313" key="4">
    <source>
        <dbReference type="Proteomes" id="UP000030156"/>
    </source>
</evidence>
<protein>
    <submittedName>
        <fullName evidence="3">DNA stabilization protein</fullName>
    </submittedName>
</protein>
<reference evidence="3 4" key="1">
    <citation type="submission" date="2013-08" db="EMBL/GenBank/DDBJ databases">
        <authorList>
            <person name="Tong Y."/>
            <person name="Hua Y."/>
            <person name="Mi Z."/>
            <person name="An X."/>
            <person name="Pei G."/>
            <person name="Wang W."/>
            <person name="Xu X."/>
            <person name="Li S."/>
        </authorList>
    </citation>
    <scope>NUCLEOTIDE SEQUENCE [LARGE SCALE GENOMIC DNA]</scope>
    <source>
        <strain evidence="3">Sewage</strain>
    </source>
</reference>
<dbReference type="Pfam" id="PF16532">
    <property type="entry name" value="Phage_tail_NK"/>
    <property type="match status" value="1"/>
</dbReference>
<feature type="coiled-coil region" evidence="1">
    <location>
        <begin position="69"/>
        <end position="96"/>
    </location>
</feature>
<evidence type="ECO:0000259" key="2">
    <source>
        <dbReference type="Pfam" id="PF16532"/>
    </source>
</evidence>
<dbReference type="Gene3D" id="2.60.120.1120">
    <property type="entry name" value="Sf6-type phage tail needle knob"/>
    <property type="match status" value="1"/>
</dbReference>
<dbReference type="Proteomes" id="UP000030156">
    <property type="component" value="Segment"/>
</dbReference>
<feature type="domain" description="Sf6-type phage tail needle knob" evidence="2">
    <location>
        <begin position="83"/>
        <end position="256"/>
    </location>
</feature>
<dbReference type="InterPro" id="IPR038681">
    <property type="entry name" value="Phage_tail_NK_sf"/>
</dbReference>
<gene>
    <name evidence="3" type="ORF">IME_EC2_31</name>
</gene>
<keyword evidence="4" id="KW-1185">Reference proteome</keyword>
<name>A0A0A0P1R2_9CAUD</name>
<organism evidence="3 4">
    <name type="scientific">Enterobacteria phage IME_EC2</name>
    <dbReference type="NCBI Taxonomy" id="1414766"/>
    <lineage>
        <taxon>Viruses</taxon>
        <taxon>Duplodnaviria</taxon>
        <taxon>Heunggongvirae</taxon>
        <taxon>Uroviricota</taxon>
        <taxon>Caudoviricetes</taxon>
        <taxon>Murrayvirus</taxon>
        <taxon>Murrayvirus EC2</taxon>
    </lineage>
</organism>
<dbReference type="InterPro" id="IPR032395">
    <property type="entry name" value="Phage_tail_NK"/>
</dbReference>
<sequence>MPVKQKIQQLNTSSLPPGTSIAFRDWLVRLNGVTKETGDVADGAESTADEAKEIAEAQRIRNDQQDVTLALHDQRLDSAENRLTLLEDDVDYLLDKVIDLETRIEDLEDWRVYMTRQKSEVVYSGISLNIPTTPSNLLTLLAALTPTSGSLAPFFNMATGRLVALNKNKDLKLKISLVGSFASGATNRSMEITFGTVVPDTLVVSRNPATPTDNLLFNTFFSVEEGDDITSPGINMTIQANGSAFTATQIKLIATQ</sequence>